<dbReference type="GO" id="GO:0008073">
    <property type="term" value="F:ornithine decarboxylase inhibitor activity"/>
    <property type="evidence" value="ECO:0007669"/>
    <property type="project" value="InterPro"/>
</dbReference>
<dbReference type="AlphaFoldDB" id="A0A261XXA9"/>
<dbReference type="InterPro" id="IPR038581">
    <property type="entry name" value="ODC_AZ_sf"/>
</dbReference>
<gene>
    <name evidence="7" type="ORF">BZG36_03139</name>
</gene>
<protein>
    <recommendedName>
        <fullName evidence="4">Ornithine decarboxylase antizyme</fullName>
    </recommendedName>
</protein>
<dbReference type="GO" id="GO:0075523">
    <property type="term" value="P:viral translational frameshifting"/>
    <property type="evidence" value="ECO:0007669"/>
    <property type="project" value="UniProtKB-KW"/>
</dbReference>
<evidence type="ECO:0000256" key="3">
    <source>
        <dbReference type="ARBA" id="ARBA00011486"/>
    </source>
</evidence>
<dbReference type="Proteomes" id="UP000242875">
    <property type="component" value="Unassembled WGS sequence"/>
</dbReference>
<reference evidence="7 8" key="1">
    <citation type="journal article" date="2017" name="Mycologia">
        <title>Bifiguratus adelaidae, gen. et sp. nov., a new member of Mucoromycotina in endophytic and soil-dwelling habitats.</title>
        <authorList>
            <person name="Torres-Cruz T.J."/>
            <person name="Billingsley Tobias T.L."/>
            <person name="Almatruk M."/>
            <person name="Hesse C."/>
            <person name="Kuske C.R."/>
            <person name="Desiro A."/>
            <person name="Benucci G.M."/>
            <person name="Bonito G."/>
            <person name="Stajich J.E."/>
            <person name="Dunlap C."/>
            <person name="Arnold A.E."/>
            <person name="Porras-Alfaro A."/>
        </authorList>
    </citation>
    <scope>NUCLEOTIDE SEQUENCE [LARGE SCALE GENOMIC DNA]</scope>
    <source>
        <strain evidence="7 8">AZ0501</strain>
    </source>
</reference>
<keyword evidence="8" id="KW-1185">Reference proteome</keyword>
<dbReference type="GO" id="GO:0005737">
    <property type="term" value="C:cytoplasm"/>
    <property type="evidence" value="ECO:0007669"/>
    <property type="project" value="TreeGrafter"/>
</dbReference>
<evidence type="ECO:0000256" key="5">
    <source>
        <dbReference type="ARBA" id="ARBA00022758"/>
    </source>
</evidence>
<evidence type="ECO:0000313" key="7">
    <source>
        <dbReference type="EMBL" id="OZJ02987.1"/>
    </source>
</evidence>
<evidence type="ECO:0000256" key="6">
    <source>
        <dbReference type="SAM" id="MobiDB-lite"/>
    </source>
</evidence>
<dbReference type="PANTHER" id="PTHR10279:SF10">
    <property type="entry name" value="ORNITHINE DECARBOXYLASE ANTIZYME"/>
    <property type="match status" value="1"/>
</dbReference>
<sequence length="200" mass="22810">MEVQWTPDAASIPMHEFRSPSSDEDEDICGDNYFSVRVKARNKQFSNAVGIMKKDRKPWDNSKSTMDQLDDVVATLFAGTPNASKVGEITSTLLIMKRTASKTKYVQAQWQAFPFGDTFFVMMPDRAIETWKEGEFQLSITRLLDLVEEKTQCSKLVIATDRLREYAGSLIHGLLYLGFEPVAPAIYQQNPRYFLMGYQI</sequence>
<dbReference type="GO" id="GO:0045732">
    <property type="term" value="P:positive regulation of protein catabolic process"/>
    <property type="evidence" value="ECO:0007669"/>
    <property type="project" value="TreeGrafter"/>
</dbReference>
<comment type="similarity">
    <text evidence="2">Belongs to the ODC antizyme family.</text>
</comment>
<evidence type="ECO:0000313" key="8">
    <source>
        <dbReference type="Proteomes" id="UP000242875"/>
    </source>
</evidence>
<dbReference type="PANTHER" id="PTHR10279">
    <property type="entry name" value="ORNITHINE DECARBOXYLASE ANTIZYME"/>
    <property type="match status" value="1"/>
</dbReference>
<dbReference type="InterPro" id="IPR016181">
    <property type="entry name" value="Acyl_CoA_acyltransferase"/>
</dbReference>
<dbReference type="Gene3D" id="3.40.630.60">
    <property type="match status" value="1"/>
</dbReference>
<dbReference type="InterPro" id="IPR002993">
    <property type="entry name" value="ODC_AZ"/>
</dbReference>
<dbReference type="EMBL" id="MVBO01000112">
    <property type="protein sequence ID" value="OZJ02987.1"/>
    <property type="molecule type" value="Genomic_DNA"/>
</dbReference>
<comment type="caution">
    <text evidence="7">The sequence shown here is derived from an EMBL/GenBank/DDBJ whole genome shotgun (WGS) entry which is preliminary data.</text>
</comment>
<feature type="region of interest" description="Disordered" evidence="6">
    <location>
        <begin position="1"/>
        <end position="25"/>
    </location>
</feature>
<evidence type="ECO:0000256" key="2">
    <source>
        <dbReference type="ARBA" id="ARBA00008796"/>
    </source>
</evidence>
<organism evidence="7 8">
    <name type="scientific">Bifiguratus adelaidae</name>
    <dbReference type="NCBI Taxonomy" id="1938954"/>
    <lineage>
        <taxon>Eukaryota</taxon>
        <taxon>Fungi</taxon>
        <taxon>Fungi incertae sedis</taxon>
        <taxon>Mucoromycota</taxon>
        <taxon>Mucoromycotina</taxon>
        <taxon>Endogonomycetes</taxon>
        <taxon>Endogonales</taxon>
        <taxon>Endogonales incertae sedis</taxon>
        <taxon>Bifiguratus</taxon>
    </lineage>
</organism>
<evidence type="ECO:0000256" key="4">
    <source>
        <dbReference type="ARBA" id="ARBA00017712"/>
    </source>
</evidence>
<accession>A0A261XXA9</accession>
<keyword evidence="5" id="KW-0688">Ribosomal frameshifting</keyword>
<dbReference type="SUPFAM" id="SSF55729">
    <property type="entry name" value="Acyl-CoA N-acyltransferases (Nat)"/>
    <property type="match status" value="1"/>
</dbReference>
<comment type="function">
    <text evidence="1">Ornithine decarboxylase (ODC) antizyme protein that negatively regulates ODC activity and intracellular polyamine biosynthesis in response to increased intracellular polyamine levels. Binds to ODC monomers, inhibiting the assembly of the functional ODC homodimer, and targets the monomers for ubiquitin-independent proteolytic destruction by the 26S proteasome.</text>
</comment>
<proteinExistence type="inferred from homology"/>
<dbReference type="GO" id="GO:0005634">
    <property type="term" value="C:nucleus"/>
    <property type="evidence" value="ECO:0007669"/>
    <property type="project" value="TreeGrafter"/>
</dbReference>
<comment type="subunit">
    <text evidence="3">Interacts with ODC and thereby sterically blocks ODC homodimerization.</text>
</comment>
<name>A0A261XXA9_9FUNG</name>
<evidence type="ECO:0000256" key="1">
    <source>
        <dbReference type="ARBA" id="ARBA00002307"/>
    </source>
</evidence>
<dbReference type="Pfam" id="PF02100">
    <property type="entry name" value="ODC_AZ"/>
    <property type="match status" value="1"/>
</dbReference>
<dbReference type="OrthoDB" id="5959761at2759"/>